<gene>
    <name evidence="2" type="ORF">UY3_06509</name>
</gene>
<keyword evidence="3" id="KW-1185">Reference proteome</keyword>
<evidence type="ECO:0000256" key="1">
    <source>
        <dbReference type="SAM" id="MobiDB-lite"/>
    </source>
</evidence>
<dbReference type="AlphaFoldDB" id="M7BGG1"/>
<dbReference type="Proteomes" id="UP000031443">
    <property type="component" value="Unassembled WGS sequence"/>
</dbReference>
<feature type="region of interest" description="Disordered" evidence="1">
    <location>
        <begin position="1"/>
        <end position="21"/>
    </location>
</feature>
<accession>M7BGG1</accession>
<reference evidence="3" key="1">
    <citation type="journal article" date="2013" name="Nat. Genet.">
        <title>The draft genomes of soft-shell turtle and green sea turtle yield insights into the development and evolution of the turtle-specific body plan.</title>
        <authorList>
            <person name="Wang Z."/>
            <person name="Pascual-Anaya J."/>
            <person name="Zadissa A."/>
            <person name="Li W."/>
            <person name="Niimura Y."/>
            <person name="Huang Z."/>
            <person name="Li C."/>
            <person name="White S."/>
            <person name="Xiong Z."/>
            <person name="Fang D."/>
            <person name="Wang B."/>
            <person name="Ming Y."/>
            <person name="Chen Y."/>
            <person name="Zheng Y."/>
            <person name="Kuraku S."/>
            <person name="Pignatelli M."/>
            <person name="Herrero J."/>
            <person name="Beal K."/>
            <person name="Nozawa M."/>
            <person name="Li Q."/>
            <person name="Wang J."/>
            <person name="Zhang H."/>
            <person name="Yu L."/>
            <person name="Shigenobu S."/>
            <person name="Wang J."/>
            <person name="Liu J."/>
            <person name="Flicek P."/>
            <person name="Searle S."/>
            <person name="Wang J."/>
            <person name="Kuratani S."/>
            <person name="Yin Y."/>
            <person name="Aken B."/>
            <person name="Zhang G."/>
            <person name="Irie N."/>
        </authorList>
    </citation>
    <scope>NUCLEOTIDE SEQUENCE [LARGE SCALE GENOMIC DNA]</scope>
</reference>
<organism evidence="2 3">
    <name type="scientific">Chelonia mydas</name>
    <name type="common">Green sea-turtle</name>
    <name type="synonym">Chelonia agassizi</name>
    <dbReference type="NCBI Taxonomy" id="8469"/>
    <lineage>
        <taxon>Eukaryota</taxon>
        <taxon>Metazoa</taxon>
        <taxon>Chordata</taxon>
        <taxon>Craniata</taxon>
        <taxon>Vertebrata</taxon>
        <taxon>Euteleostomi</taxon>
        <taxon>Archelosauria</taxon>
        <taxon>Testudinata</taxon>
        <taxon>Testudines</taxon>
        <taxon>Cryptodira</taxon>
        <taxon>Durocryptodira</taxon>
        <taxon>Americhelydia</taxon>
        <taxon>Chelonioidea</taxon>
        <taxon>Cheloniidae</taxon>
        <taxon>Chelonia</taxon>
    </lineage>
</organism>
<protein>
    <submittedName>
        <fullName evidence="2">Uncharacterized protein</fullName>
    </submittedName>
</protein>
<dbReference type="EMBL" id="KB525692">
    <property type="protein sequence ID" value="EMP36294.1"/>
    <property type="molecule type" value="Genomic_DNA"/>
</dbReference>
<name>M7BGG1_CHEMY</name>
<evidence type="ECO:0000313" key="3">
    <source>
        <dbReference type="Proteomes" id="UP000031443"/>
    </source>
</evidence>
<feature type="compositionally biased region" description="Basic and acidic residues" evidence="1">
    <location>
        <begin position="10"/>
        <end position="20"/>
    </location>
</feature>
<evidence type="ECO:0000313" key="2">
    <source>
        <dbReference type="EMBL" id="EMP36294.1"/>
    </source>
</evidence>
<sequence length="185" mass="20921">MKRNRLSGAQKRELVEEKKQKTSKIFQNLPKLTSFFKANPSEATSSLSSTEIIPKRVGVSETDPSSIGETNTIPEHVDVSETVTDHPTPGGKTDIVLEGVDVLETEPAHAVNNSRKDPGMRVDFSTDDVAYWIDRGQNDCQHHIRPFEKSHLTFTKGKQTRHFSGSSRVSLYSQKEKEYLWHLRD</sequence>
<proteinExistence type="predicted"/>